<keyword evidence="5" id="KW-0249">Electron transport</keyword>
<dbReference type="SUPFAM" id="SSF54862">
    <property type="entry name" value="4Fe-4S ferredoxins"/>
    <property type="match status" value="1"/>
</dbReference>
<dbReference type="PROSITE" id="PS00198">
    <property type="entry name" value="4FE4S_FER_1"/>
    <property type="match status" value="2"/>
</dbReference>
<keyword evidence="4" id="KW-0274">FAD</keyword>
<dbReference type="InterPro" id="IPR029035">
    <property type="entry name" value="DHS-like_NAD/FAD-binding_dom"/>
</dbReference>
<reference evidence="7" key="1">
    <citation type="submission" date="2018-06" db="EMBL/GenBank/DDBJ databases">
        <authorList>
            <person name="Zhirakovskaya E."/>
        </authorList>
    </citation>
    <scope>NUCLEOTIDE SEQUENCE</scope>
</reference>
<evidence type="ECO:0000256" key="5">
    <source>
        <dbReference type="ARBA" id="ARBA00022982"/>
    </source>
</evidence>
<dbReference type="InterPro" id="IPR033947">
    <property type="entry name" value="ETF_alpha_N"/>
</dbReference>
<dbReference type="SUPFAM" id="SSF52402">
    <property type="entry name" value="Adenine nucleotide alpha hydrolases-like"/>
    <property type="match status" value="1"/>
</dbReference>
<dbReference type="InterPro" id="IPR018206">
    <property type="entry name" value="ETF_asu_C_CS"/>
</dbReference>
<dbReference type="PROSITE" id="PS51379">
    <property type="entry name" value="4FE4S_FER_2"/>
    <property type="match status" value="2"/>
</dbReference>
<dbReference type="Pfam" id="PF01012">
    <property type="entry name" value="ETF"/>
    <property type="match status" value="1"/>
</dbReference>
<evidence type="ECO:0000256" key="2">
    <source>
        <dbReference type="ARBA" id="ARBA00022448"/>
    </source>
</evidence>
<dbReference type="SUPFAM" id="SSF52467">
    <property type="entry name" value="DHS-like NAD/FAD-binding domain"/>
    <property type="match status" value="1"/>
</dbReference>
<dbReference type="GO" id="GO:0033539">
    <property type="term" value="P:fatty acid beta-oxidation using acyl-CoA dehydrogenase"/>
    <property type="evidence" value="ECO:0007669"/>
    <property type="project" value="TreeGrafter"/>
</dbReference>
<evidence type="ECO:0000256" key="1">
    <source>
        <dbReference type="ARBA" id="ARBA00005817"/>
    </source>
</evidence>
<keyword evidence="3" id="KW-0285">Flavoprotein</keyword>
<dbReference type="Pfam" id="PF00037">
    <property type="entry name" value="Fer4"/>
    <property type="match status" value="1"/>
</dbReference>
<dbReference type="PANTHER" id="PTHR43153:SF1">
    <property type="entry name" value="ELECTRON TRANSFER FLAVOPROTEIN SUBUNIT ALPHA, MITOCHONDRIAL"/>
    <property type="match status" value="1"/>
</dbReference>
<dbReference type="Gene3D" id="3.40.50.620">
    <property type="entry name" value="HUPs"/>
    <property type="match status" value="1"/>
</dbReference>
<comment type="similarity">
    <text evidence="1">Belongs to the ETF alpha-subunit/FixB family.</text>
</comment>
<dbReference type="Pfam" id="PF00766">
    <property type="entry name" value="ETF_alpha"/>
    <property type="match status" value="1"/>
</dbReference>
<dbReference type="Gene3D" id="3.30.70.20">
    <property type="match status" value="1"/>
</dbReference>
<dbReference type="InterPro" id="IPR017896">
    <property type="entry name" value="4Fe4S_Fe-S-bd"/>
</dbReference>
<sequence length="397" mass="41932">MLIVDCEKCIGCGVCEENCPFGAIAVVDGCAVVAAGCTLCGGCVETCEVDALHIEEAEKKAQADLEEWSGIWVFAEYRHGRVAPVAYELLGIGRQLADQRGVPLGAVFLGSGIEDQAGLLIAAGADKVFLVDNPFLEDYREDVYGRILVELIREHKPEVVLAGATAIGRSVIPQVATVLGAGLTADCTGLAIREEDGMLLQTRPAFGGNVMATIVCPRSRPQMATVRPKVMVPAEPDPGRQGEVIRVVPAAGVLSSKVEVLGSVQSEQDQVNIQEMEILVAGGRGLENEKGFELIRALAAELGGAVAASRAAVDSGWISYPHQVGQTGKTVCPKLYIACGISGAIQHLVGMQSAETIVAINRDENAPIFDIATYSLVGDLFDIVPLLTTRIKEGRGR</sequence>
<name>A0A3B0V0L6_9ZZZZ</name>
<dbReference type="InterPro" id="IPR014729">
    <property type="entry name" value="Rossmann-like_a/b/a_fold"/>
</dbReference>
<evidence type="ECO:0000259" key="6">
    <source>
        <dbReference type="PROSITE" id="PS51379"/>
    </source>
</evidence>
<protein>
    <submittedName>
        <fullName evidence="7">Electron transfer flavoprotein, alpha subunit</fullName>
    </submittedName>
</protein>
<accession>A0A3B0V0L6</accession>
<dbReference type="AlphaFoldDB" id="A0A3B0V0L6"/>
<dbReference type="InterPro" id="IPR017900">
    <property type="entry name" value="4Fe4S_Fe_S_CS"/>
</dbReference>
<dbReference type="InterPro" id="IPR014730">
    <property type="entry name" value="ETF_a/b_N"/>
</dbReference>
<keyword evidence="2" id="KW-0813">Transport</keyword>
<dbReference type="EMBL" id="UOEY01000006">
    <property type="protein sequence ID" value="VAW34430.1"/>
    <property type="molecule type" value="Genomic_DNA"/>
</dbReference>
<feature type="domain" description="4Fe-4S ferredoxin-type" evidence="6">
    <location>
        <begin position="1"/>
        <end position="29"/>
    </location>
</feature>
<dbReference type="PIRSF" id="PIRSF000089">
    <property type="entry name" value="Electra_flavoP_a"/>
    <property type="match status" value="1"/>
</dbReference>
<dbReference type="Gene3D" id="3.40.50.1220">
    <property type="entry name" value="TPP-binding domain"/>
    <property type="match status" value="1"/>
</dbReference>
<evidence type="ECO:0000256" key="3">
    <source>
        <dbReference type="ARBA" id="ARBA00022630"/>
    </source>
</evidence>
<dbReference type="InterPro" id="IPR014731">
    <property type="entry name" value="ETF_asu_C"/>
</dbReference>
<proteinExistence type="inferred from homology"/>
<evidence type="ECO:0000256" key="4">
    <source>
        <dbReference type="ARBA" id="ARBA00022827"/>
    </source>
</evidence>
<dbReference type="PROSITE" id="PS00696">
    <property type="entry name" value="ETF_ALPHA"/>
    <property type="match status" value="1"/>
</dbReference>
<dbReference type="CDD" id="cd01715">
    <property type="entry name" value="ETF_alpha"/>
    <property type="match status" value="1"/>
</dbReference>
<feature type="domain" description="4Fe-4S ferredoxin-type" evidence="6">
    <location>
        <begin position="37"/>
        <end position="57"/>
    </location>
</feature>
<gene>
    <name evidence="7" type="ORF">MNBD_DELTA04-1259</name>
</gene>
<dbReference type="PANTHER" id="PTHR43153">
    <property type="entry name" value="ELECTRON TRANSFER FLAVOPROTEIN ALPHA"/>
    <property type="match status" value="1"/>
</dbReference>
<dbReference type="GO" id="GO:0050660">
    <property type="term" value="F:flavin adenine dinucleotide binding"/>
    <property type="evidence" value="ECO:0007669"/>
    <property type="project" value="InterPro"/>
</dbReference>
<dbReference type="InterPro" id="IPR001308">
    <property type="entry name" value="ETF_a/FixB"/>
</dbReference>
<dbReference type="SMART" id="SM00893">
    <property type="entry name" value="ETF"/>
    <property type="match status" value="1"/>
</dbReference>
<evidence type="ECO:0000313" key="7">
    <source>
        <dbReference type="EMBL" id="VAW34430.1"/>
    </source>
</evidence>
<dbReference type="GO" id="GO:0009055">
    <property type="term" value="F:electron transfer activity"/>
    <property type="evidence" value="ECO:0007669"/>
    <property type="project" value="InterPro"/>
</dbReference>
<organism evidence="7">
    <name type="scientific">hydrothermal vent metagenome</name>
    <dbReference type="NCBI Taxonomy" id="652676"/>
    <lineage>
        <taxon>unclassified sequences</taxon>
        <taxon>metagenomes</taxon>
        <taxon>ecological metagenomes</taxon>
    </lineage>
</organism>